<dbReference type="EMBL" id="JAHLQT010040257">
    <property type="protein sequence ID" value="KAG7155872.1"/>
    <property type="molecule type" value="Genomic_DNA"/>
</dbReference>
<gene>
    <name evidence="2" type="ORF">Hamer_G012004</name>
</gene>
<proteinExistence type="predicted"/>
<accession>A0A8J5MLR3</accession>
<dbReference type="AlphaFoldDB" id="A0A8J5MLR3"/>
<feature type="compositionally biased region" description="Basic and acidic residues" evidence="1">
    <location>
        <begin position="81"/>
        <end position="93"/>
    </location>
</feature>
<feature type="region of interest" description="Disordered" evidence="1">
    <location>
        <begin position="48"/>
        <end position="101"/>
    </location>
</feature>
<keyword evidence="3" id="KW-1185">Reference proteome</keyword>
<comment type="caution">
    <text evidence="2">The sequence shown here is derived from an EMBL/GenBank/DDBJ whole genome shotgun (WGS) entry which is preliminary data.</text>
</comment>
<dbReference type="Proteomes" id="UP000747542">
    <property type="component" value="Unassembled WGS sequence"/>
</dbReference>
<protein>
    <submittedName>
        <fullName evidence="2">Uncharacterized protein</fullName>
    </submittedName>
</protein>
<name>A0A8J5MLR3_HOMAM</name>
<dbReference type="SUPFAM" id="SSF52047">
    <property type="entry name" value="RNI-like"/>
    <property type="match status" value="1"/>
</dbReference>
<evidence type="ECO:0000313" key="3">
    <source>
        <dbReference type="Proteomes" id="UP000747542"/>
    </source>
</evidence>
<evidence type="ECO:0000313" key="2">
    <source>
        <dbReference type="EMBL" id="KAG7155872.1"/>
    </source>
</evidence>
<evidence type="ECO:0000256" key="1">
    <source>
        <dbReference type="SAM" id="MobiDB-lite"/>
    </source>
</evidence>
<organism evidence="2 3">
    <name type="scientific">Homarus americanus</name>
    <name type="common">American lobster</name>
    <dbReference type="NCBI Taxonomy" id="6706"/>
    <lineage>
        <taxon>Eukaryota</taxon>
        <taxon>Metazoa</taxon>
        <taxon>Ecdysozoa</taxon>
        <taxon>Arthropoda</taxon>
        <taxon>Crustacea</taxon>
        <taxon>Multicrustacea</taxon>
        <taxon>Malacostraca</taxon>
        <taxon>Eumalacostraca</taxon>
        <taxon>Eucarida</taxon>
        <taxon>Decapoda</taxon>
        <taxon>Pleocyemata</taxon>
        <taxon>Astacidea</taxon>
        <taxon>Nephropoidea</taxon>
        <taxon>Nephropidae</taxon>
        <taxon>Homarus</taxon>
    </lineage>
</organism>
<reference evidence="2" key="1">
    <citation type="journal article" date="2021" name="Sci. Adv.">
        <title>The American lobster genome reveals insights on longevity, neural, and immune adaptations.</title>
        <authorList>
            <person name="Polinski J.M."/>
            <person name="Zimin A.V."/>
            <person name="Clark K.F."/>
            <person name="Kohn A.B."/>
            <person name="Sadowski N."/>
            <person name="Timp W."/>
            <person name="Ptitsyn A."/>
            <person name="Khanna P."/>
            <person name="Romanova D.Y."/>
            <person name="Williams P."/>
            <person name="Greenwood S.J."/>
            <person name="Moroz L.L."/>
            <person name="Walt D.R."/>
            <person name="Bodnar A.G."/>
        </authorList>
    </citation>
    <scope>NUCLEOTIDE SEQUENCE</scope>
    <source>
        <strain evidence="2">GMGI-L3</strain>
    </source>
</reference>
<sequence>MRRGVMATVTSPPSLQLLCEATASAWLVQWSGILGQVAAQAASSEAPTTCRGLPHASTQSSDSTKTNTAGQYFMRNNPHYSLEDTSNKTEEPYLKQGPSPKGNIKKLIKSCICRKMIRKINSKNAIVKYPYDRETFSNDVQDQKYDISLPNIELLEYGKVKLFGKSNNVILNQPSSQTTLQKQNLEILFPSRAVPYKLHDTILKENVRKCAMYLKFNLPPLLIDQVVSSAWMNISEKVITRSYRKTVHNYDVANWARKAPIVLLIAANISERKFPLNISGVGEDIFDYTLNFIEKHFPLERINKLTLPRIKFKPCLEISKACIGILNGILQKTSLFPIQELNIGGNSVSEEGIIKGLAGMSQDSACGILKEIDSGFNITGCVLHELSQLPELKTLKLLESWLSNPTACNHHPFPSLENLTLQYLPTNCIMQLLTGSSNLVNLSFDVVESDWVGNAITDDHIKYLVTSGMISSIQSFSVSSSSLTLTSLKTLSLLPFLRSTETRIVMEKIKAFILWMSKYLQWTLLTTSALPCDCDDEERFASYCHEELDHFTARP</sequence>
<feature type="compositionally biased region" description="Polar residues" evidence="1">
    <location>
        <begin position="56"/>
        <end position="70"/>
    </location>
</feature>